<accession>A0A918EWK1</accession>
<dbReference type="Pfam" id="PF00561">
    <property type="entry name" value="Abhydrolase_1"/>
    <property type="match status" value="1"/>
</dbReference>
<dbReference type="InterPro" id="IPR029058">
    <property type="entry name" value="AB_hydrolase_fold"/>
</dbReference>
<sequence length="330" mass="34159">MPALQRAERRVRLERVGAATVRSLQVGTGAGTGAGGGPQVVLLPGLGALGYLLRTAGACAARGSTVRLLDLPGYGGGAGPSFPATIEALADVTADWLRTVPGRPVVLAGHSTGAQMALHAALRVPDRVQALVLLGPTFPPSLRSAGALLGAFARTALCEAPSVLPHVLPYYARGGPRRLGRLVRSAQRDAPERLLSSVSCDTFVVGGRHDAIAPPAASWTGRGARSTPSASGPQKGATDRMRGHPPAAGRRPAGVRPASAEPPAGTASTTHPATSRSVRPVTYRSLPSRFQCPWVAKPDLSVERHDVVADRWALHSPISRTDGSASTHHR</sequence>
<organism evidence="3 4">
    <name type="scientific">Streptomyces ruber</name>
    <dbReference type="NCBI Taxonomy" id="83378"/>
    <lineage>
        <taxon>Bacteria</taxon>
        <taxon>Bacillati</taxon>
        <taxon>Actinomycetota</taxon>
        <taxon>Actinomycetes</taxon>
        <taxon>Kitasatosporales</taxon>
        <taxon>Streptomycetaceae</taxon>
        <taxon>Streptomyces</taxon>
    </lineage>
</organism>
<reference evidence="3" key="2">
    <citation type="submission" date="2020-09" db="EMBL/GenBank/DDBJ databases">
        <authorList>
            <person name="Sun Q."/>
            <person name="Ohkuma M."/>
        </authorList>
    </citation>
    <scope>NUCLEOTIDE SEQUENCE</scope>
    <source>
        <strain evidence="3">JCM 3131</strain>
    </source>
</reference>
<keyword evidence="4" id="KW-1185">Reference proteome</keyword>
<feature type="compositionally biased region" description="Polar residues" evidence="1">
    <location>
        <begin position="266"/>
        <end position="277"/>
    </location>
</feature>
<dbReference type="Gene3D" id="3.40.50.1820">
    <property type="entry name" value="alpha/beta hydrolase"/>
    <property type="match status" value="1"/>
</dbReference>
<dbReference type="SUPFAM" id="SSF53474">
    <property type="entry name" value="alpha/beta-Hydrolases"/>
    <property type="match status" value="1"/>
</dbReference>
<comment type="caution">
    <text evidence="3">The sequence shown here is derived from an EMBL/GenBank/DDBJ whole genome shotgun (WGS) entry which is preliminary data.</text>
</comment>
<evidence type="ECO:0000313" key="3">
    <source>
        <dbReference type="EMBL" id="GGQ72504.1"/>
    </source>
</evidence>
<feature type="compositionally biased region" description="Low complexity" evidence="1">
    <location>
        <begin position="244"/>
        <end position="258"/>
    </location>
</feature>
<name>A0A918EWK1_9ACTN</name>
<dbReference type="RefSeq" id="WP_189218921.1">
    <property type="nucleotide sequence ID" value="NZ_BMQK01000012.1"/>
</dbReference>
<feature type="region of interest" description="Disordered" evidence="1">
    <location>
        <begin position="214"/>
        <end position="280"/>
    </location>
</feature>
<gene>
    <name evidence="3" type="ORF">GCM10010145_47690</name>
</gene>
<proteinExistence type="predicted"/>
<dbReference type="Proteomes" id="UP000620156">
    <property type="component" value="Unassembled WGS sequence"/>
</dbReference>
<dbReference type="InterPro" id="IPR000073">
    <property type="entry name" value="AB_hydrolase_1"/>
</dbReference>
<protein>
    <recommendedName>
        <fullName evidence="2">AB hydrolase-1 domain-containing protein</fullName>
    </recommendedName>
</protein>
<evidence type="ECO:0000259" key="2">
    <source>
        <dbReference type="Pfam" id="PF00561"/>
    </source>
</evidence>
<dbReference type="PANTHER" id="PTHR43689:SF8">
    <property type="entry name" value="ALPHA_BETA-HYDROLASES SUPERFAMILY PROTEIN"/>
    <property type="match status" value="1"/>
</dbReference>
<reference evidence="3" key="1">
    <citation type="journal article" date="2014" name="Int. J. Syst. Evol. Microbiol.">
        <title>Complete genome sequence of Corynebacterium casei LMG S-19264T (=DSM 44701T), isolated from a smear-ripened cheese.</title>
        <authorList>
            <consortium name="US DOE Joint Genome Institute (JGI-PGF)"/>
            <person name="Walter F."/>
            <person name="Albersmeier A."/>
            <person name="Kalinowski J."/>
            <person name="Ruckert C."/>
        </authorList>
    </citation>
    <scope>NUCLEOTIDE SEQUENCE</scope>
    <source>
        <strain evidence="3">JCM 3131</strain>
    </source>
</reference>
<dbReference type="GO" id="GO:0003824">
    <property type="term" value="F:catalytic activity"/>
    <property type="evidence" value="ECO:0007669"/>
    <property type="project" value="UniProtKB-ARBA"/>
</dbReference>
<dbReference type="PANTHER" id="PTHR43689">
    <property type="entry name" value="HYDROLASE"/>
    <property type="match status" value="1"/>
</dbReference>
<dbReference type="AlphaFoldDB" id="A0A918EWK1"/>
<dbReference type="PRINTS" id="PR00111">
    <property type="entry name" value="ABHYDROLASE"/>
</dbReference>
<evidence type="ECO:0000313" key="4">
    <source>
        <dbReference type="Proteomes" id="UP000620156"/>
    </source>
</evidence>
<evidence type="ECO:0000256" key="1">
    <source>
        <dbReference type="SAM" id="MobiDB-lite"/>
    </source>
</evidence>
<feature type="domain" description="AB hydrolase-1" evidence="2">
    <location>
        <begin position="40"/>
        <end position="139"/>
    </location>
</feature>
<dbReference type="EMBL" id="BMQK01000012">
    <property type="protein sequence ID" value="GGQ72504.1"/>
    <property type="molecule type" value="Genomic_DNA"/>
</dbReference>